<reference evidence="2 3" key="1">
    <citation type="journal article" date="2018" name="New Phytol.">
        <title>Comparative genomics and transcriptomics depict ericoid mycorrhizal fungi as versatile saprotrophs and plant mutualists.</title>
        <authorList>
            <person name="Martino E."/>
            <person name="Morin E."/>
            <person name="Grelet G.A."/>
            <person name="Kuo A."/>
            <person name="Kohler A."/>
            <person name="Daghino S."/>
            <person name="Barry K.W."/>
            <person name="Cichocki N."/>
            <person name="Clum A."/>
            <person name="Dockter R.B."/>
            <person name="Hainaut M."/>
            <person name="Kuo R.C."/>
            <person name="LaButti K."/>
            <person name="Lindahl B.D."/>
            <person name="Lindquist E.A."/>
            <person name="Lipzen A."/>
            <person name="Khouja H.R."/>
            <person name="Magnuson J."/>
            <person name="Murat C."/>
            <person name="Ohm R.A."/>
            <person name="Singer S.W."/>
            <person name="Spatafora J.W."/>
            <person name="Wang M."/>
            <person name="Veneault-Fourrey C."/>
            <person name="Henrissat B."/>
            <person name="Grigoriev I.V."/>
            <person name="Martin F.M."/>
            <person name="Perotto S."/>
        </authorList>
    </citation>
    <scope>NUCLEOTIDE SEQUENCE [LARGE SCALE GENOMIC DNA]</scope>
    <source>
        <strain evidence="2 3">ATCC 22711</strain>
    </source>
</reference>
<feature type="signal peptide" evidence="1">
    <location>
        <begin position="1"/>
        <end position="17"/>
    </location>
</feature>
<proteinExistence type="predicted"/>
<keyword evidence="1" id="KW-0732">Signal</keyword>
<dbReference type="AlphaFoldDB" id="A0A2T3AT70"/>
<dbReference type="Proteomes" id="UP000241818">
    <property type="component" value="Unassembled WGS sequence"/>
</dbReference>
<dbReference type="GeneID" id="36571814"/>
<evidence type="ECO:0000313" key="3">
    <source>
        <dbReference type="Proteomes" id="UP000241818"/>
    </source>
</evidence>
<name>A0A2T3AT70_AMORE</name>
<organism evidence="2 3">
    <name type="scientific">Amorphotheca resinae ATCC 22711</name>
    <dbReference type="NCBI Taxonomy" id="857342"/>
    <lineage>
        <taxon>Eukaryota</taxon>
        <taxon>Fungi</taxon>
        <taxon>Dikarya</taxon>
        <taxon>Ascomycota</taxon>
        <taxon>Pezizomycotina</taxon>
        <taxon>Leotiomycetes</taxon>
        <taxon>Helotiales</taxon>
        <taxon>Amorphothecaceae</taxon>
        <taxon>Amorphotheca</taxon>
    </lineage>
</organism>
<dbReference type="InParanoid" id="A0A2T3AT70"/>
<dbReference type="EMBL" id="KZ679016">
    <property type="protein sequence ID" value="PSS10663.1"/>
    <property type="molecule type" value="Genomic_DNA"/>
</dbReference>
<accession>A0A2T3AT70</accession>
<keyword evidence="3" id="KW-1185">Reference proteome</keyword>
<dbReference type="RefSeq" id="XP_024717842.1">
    <property type="nucleotide sequence ID" value="XM_024863733.1"/>
</dbReference>
<feature type="chain" id="PRO_5015412082" description="Secreted protein" evidence="1">
    <location>
        <begin position="18"/>
        <end position="126"/>
    </location>
</feature>
<evidence type="ECO:0008006" key="4">
    <source>
        <dbReference type="Google" id="ProtNLM"/>
    </source>
</evidence>
<evidence type="ECO:0000313" key="2">
    <source>
        <dbReference type="EMBL" id="PSS10663.1"/>
    </source>
</evidence>
<evidence type="ECO:0000256" key="1">
    <source>
        <dbReference type="SAM" id="SignalP"/>
    </source>
</evidence>
<protein>
    <recommendedName>
        <fullName evidence="4">Secreted protein</fullName>
    </recommendedName>
</protein>
<gene>
    <name evidence="2" type="ORF">M430DRAFT_177542</name>
</gene>
<sequence length="126" mass="14853">MQFFLSLCFSFSVRCQGSERVQITTSFRCQPCRRRRRVAVPALHERDANRSSQIFQPISLIRFLPCGVRAARQTPFLLNPWKSDGFSIFPTARLRPRRRPLFLPTMDQRYRKLSIVPRILVRKRGS</sequence>